<evidence type="ECO:0000313" key="2">
    <source>
        <dbReference type="EMBL" id="GAA1857696.1"/>
    </source>
</evidence>
<proteinExistence type="predicted"/>
<reference evidence="2 3" key="1">
    <citation type="journal article" date="2019" name="Int. J. Syst. Evol. Microbiol.">
        <title>The Global Catalogue of Microorganisms (GCM) 10K type strain sequencing project: providing services to taxonomists for standard genome sequencing and annotation.</title>
        <authorList>
            <consortium name="The Broad Institute Genomics Platform"/>
            <consortium name="The Broad Institute Genome Sequencing Center for Infectious Disease"/>
            <person name="Wu L."/>
            <person name="Ma J."/>
        </authorList>
    </citation>
    <scope>NUCLEOTIDE SEQUENCE [LARGE SCALE GENOMIC DNA]</scope>
    <source>
        <strain evidence="2 3">JCM 14326</strain>
    </source>
</reference>
<feature type="chain" id="PRO_5046452412" description="Spore-associated protein A" evidence="1">
    <location>
        <begin position="38"/>
        <end position="160"/>
    </location>
</feature>
<accession>A0ABN2N973</accession>
<keyword evidence="3" id="KW-1185">Reference proteome</keyword>
<dbReference type="RefSeq" id="WP_344100968.1">
    <property type="nucleotide sequence ID" value="NZ_BAAANL010000002.1"/>
</dbReference>
<keyword evidence="1" id="KW-0732">Signal</keyword>
<evidence type="ECO:0000313" key="3">
    <source>
        <dbReference type="Proteomes" id="UP001501094"/>
    </source>
</evidence>
<evidence type="ECO:0008006" key="4">
    <source>
        <dbReference type="Google" id="ProtNLM"/>
    </source>
</evidence>
<gene>
    <name evidence="2" type="ORF">GCM10009751_13930</name>
</gene>
<dbReference type="EMBL" id="BAAANL010000002">
    <property type="protein sequence ID" value="GAA1857696.1"/>
    <property type="molecule type" value="Genomic_DNA"/>
</dbReference>
<sequence>MPTFVQSSARRRAGAMVAALGLALSAMFAVSVTQAPAASAAVCGGSLINTKALRTDAGTVVGYLDVYYSGSTGRNCAVTRHSGPSYGVSRNTWVAIVRCDQATAGNGCTYPESRWVRDEDYYAYYAGPVSIAAAGYCIRVTGGLIWNGDPVVDSITGHCG</sequence>
<comment type="caution">
    <text evidence="2">The sequence shown here is derived from an EMBL/GenBank/DDBJ whole genome shotgun (WGS) entry which is preliminary data.</text>
</comment>
<protein>
    <recommendedName>
        <fullName evidence="4">Spore-associated protein A</fullName>
    </recommendedName>
</protein>
<dbReference type="Proteomes" id="UP001501094">
    <property type="component" value="Unassembled WGS sequence"/>
</dbReference>
<name>A0ABN2N973_9MICO</name>
<organism evidence="2 3">
    <name type="scientific">Myceligenerans crystallogenes</name>
    <dbReference type="NCBI Taxonomy" id="316335"/>
    <lineage>
        <taxon>Bacteria</taxon>
        <taxon>Bacillati</taxon>
        <taxon>Actinomycetota</taxon>
        <taxon>Actinomycetes</taxon>
        <taxon>Micrococcales</taxon>
        <taxon>Promicromonosporaceae</taxon>
        <taxon>Myceligenerans</taxon>
    </lineage>
</organism>
<evidence type="ECO:0000256" key="1">
    <source>
        <dbReference type="SAM" id="SignalP"/>
    </source>
</evidence>
<feature type="signal peptide" evidence="1">
    <location>
        <begin position="1"/>
        <end position="37"/>
    </location>
</feature>